<gene>
    <name evidence="2" type="ORF">F4X14_06245</name>
</gene>
<evidence type="ECO:0000256" key="1">
    <source>
        <dbReference type="SAM" id="MobiDB-lite"/>
    </source>
</evidence>
<comment type="caution">
    <text evidence="2">The sequence shown here is derived from an EMBL/GenBank/DDBJ whole genome shotgun (WGS) entry which is preliminary data.</text>
</comment>
<feature type="region of interest" description="Disordered" evidence="1">
    <location>
        <begin position="1"/>
        <end position="80"/>
    </location>
</feature>
<sequence>MSKESEEKVDREEKLLDQNAPKQTQHSGPDGGAGQCDDAYRLVRRSRSSTRIYTAPDHGYNGNAIDPHKRKPIPWGERQD</sequence>
<proteinExistence type="predicted"/>
<name>A0A6B1D514_9CHLR</name>
<evidence type="ECO:0000313" key="2">
    <source>
        <dbReference type="EMBL" id="MYC94553.1"/>
    </source>
</evidence>
<protein>
    <submittedName>
        <fullName evidence="2">Uncharacterized protein</fullName>
    </submittedName>
</protein>
<reference evidence="2" key="1">
    <citation type="submission" date="2019-09" db="EMBL/GenBank/DDBJ databases">
        <title>Characterisation of the sponge microbiome using genome-centric metagenomics.</title>
        <authorList>
            <person name="Engelberts J.P."/>
            <person name="Robbins S.J."/>
            <person name="De Goeij J.M."/>
            <person name="Aranda M."/>
            <person name="Bell S.C."/>
            <person name="Webster N.S."/>
        </authorList>
    </citation>
    <scope>NUCLEOTIDE SEQUENCE</scope>
    <source>
        <strain evidence="2">SB0661_bin_32</strain>
    </source>
</reference>
<dbReference type="EMBL" id="VXMH01000028">
    <property type="protein sequence ID" value="MYC94553.1"/>
    <property type="molecule type" value="Genomic_DNA"/>
</dbReference>
<organism evidence="2">
    <name type="scientific">Caldilineaceae bacterium SB0661_bin_32</name>
    <dbReference type="NCBI Taxonomy" id="2605255"/>
    <lineage>
        <taxon>Bacteria</taxon>
        <taxon>Bacillati</taxon>
        <taxon>Chloroflexota</taxon>
        <taxon>Caldilineae</taxon>
        <taxon>Caldilineales</taxon>
        <taxon>Caldilineaceae</taxon>
    </lineage>
</organism>
<feature type="compositionally biased region" description="Basic and acidic residues" evidence="1">
    <location>
        <begin position="1"/>
        <end position="16"/>
    </location>
</feature>
<accession>A0A6B1D514</accession>
<dbReference type="AlphaFoldDB" id="A0A6B1D514"/>